<feature type="transmembrane region" description="Helical" evidence="9">
    <location>
        <begin position="117"/>
        <end position="139"/>
    </location>
</feature>
<evidence type="ECO:0000256" key="3">
    <source>
        <dbReference type="ARBA" id="ARBA00022448"/>
    </source>
</evidence>
<keyword evidence="7 9" id="KW-0472">Membrane</keyword>
<evidence type="ECO:0000256" key="1">
    <source>
        <dbReference type="ARBA" id="ARBA00004651"/>
    </source>
</evidence>
<feature type="transmembrane region" description="Helical" evidence="9">
    <location>
        <begin position="241"/>
        <end position="260"/>
    </location>
</feature>
<feature type="region of interest" description="Disordered" evidence="8">
    <location>
        <begin position="22"/>
        <end position="73"/>
    </location>
</feature>
<feature type="region of interest" description="Disordered" evidence="8">
    <location>
        <begin position="437"/>
        <end position="471"/>
    </location>
</feature>
<dbReference type="GO" id="GO:0005886">
    <property type="term" value="C:plasma membrane"/>
    <property type="evidence" value="ECO:0007669"/>
    <property type="project" value="UniProtKB-SubCell"/>
</dbReference>
<organism evidence="10 11">
    <name type="scientific">Natronoglycomyces albus</name>
    <dbReference type="NCBI Taxonomy" id="2811108"/>
    <lineage>
        <taxon>Bacteria</taxon>
        <taxon>Bacillati</taxon>
        <taxon>Actinomycetota</taxon>
        <taxon>Actinomycetes</taxon>
        <taxon>Glycomycetales</taxon>
        <taxon>Glycomycetaceae</taxon>
        <taxon>Natronoglycomyces</taxon>
    </lineage>
</organism>
<reference evidence="10" key="1">
    <citation type="submission" date="2021-02" db="EMBL/GenBank/DDBJ databases">
        <title>Natronoglycomyces albus gen. nov., sp. nov, a haloalkaliphilic actinobacterium from a soda solonchak soil.</title>
        <authorList>
            <person name="Sorokin D.Y."/>
            <person name="Khijniak T.V."/>
            <person name="Zakharycheva A.P."/>
            <person name="Boueva O.V."/>
            <person name="Ariskina E.V."/>
            <person name="Hahnke R.L."/>
            <person name="Bunk B."/>
            <person name="Sproer C."/>
            <person name="Schumann P."/>
            <person name="Evtushenko L.I."/>
            <person name="Kublanov I.V."/>
        </authorList>
    </citation>
    <scope>NUCLEOTIDE SEQUENCE</scope>
    <source>
        <strain evidence="10">DSM 106290</strain>
    </source>
</reference>
<keyword evidence="6 9" id="KW-1133">Transmembrane helix</keyword>
<dbReference type="Proteomes" id="UP000662939">
    <property type="component" value="Chromosome"/>
</dbReference>
<evidence type="ECO:0000256" key="8">
    <source>
        <dbReference type="SAM" id="MobiDB-lite"/>
    </source>
</evidence>
<keyword evidence="4" id="KW-1003">Cell membrane</keyword>
<dbReference type="AlphaFoldDB" id="A0A895XI69"/>
<keyword evidence="5 9" id="KW-0812">Transmembrane</keyword>
<dbReference type="RefSeq" id="WP_213171035.1">
    <property type="nucleotide sequence ID" value="NZ_CP070496.1"/>
</dbReference>
<dbReference type="PANTHER" id="PTHR21716">
    <property type="entry name" value="TRANSMEMBRANE PROTEIN"/>
    <property type="match status" value="1"/>
</dbReference>
<evidence type="ECO:0000256" key="6">
    <source>
        <dbReference type="ARBA" id="ARBA00022989"/>
    </source>
</evidence>
<feature type="transmembrane region" description="Helical" evidence="9">
    <location>
        <begin position="330"/>
        <end position="353"/>
    </location>
</feature>
<feature type="compositionally biased region" description="Basic and acidic residues" evidence="8">
    <location>
        <begin position="438"/>
        <end position="458"/>
    </location>
</feature>
<protein>
    <submittedName>
        <fullName evidence="10">AI-2E family transporter</fullName>
    </submittedName>
</protein>
<evidence type="ECO:0000256" key="2">
    <source>
        <dbReference type="ARBA" id="ARBA00009773"/>
    </source>
</evidence>
<feature type="transmembrane region" description="Helical" evidence="9">
    <location>
        <begin position="299"/>
        <end position="318"/>
    </location>
</feature>
<dbReference type="GO" id="GO:0055085">
    <property type="term" value="P:transmembrane transport"/>
    <property type="evidence" value="ECO:0007669"/>
    <property type="project" value="TreeGrafter"/>
</dbReference>
<evidence type="ECO:0000313" key="11">
    <source>
        <dbReference type="Proteomes" id="UP000662939"/>
    </source>
</evidence>
<evidence type="ECO:0000256" key="9">
    <source>
        <dbReference type="SAM" id="Phobius"/>
    </source>
</evidence>
<evidence type="ECO:0000256" key="5">
    <source>
        <dbReference type="ARBA" id="ARBA00022692"/>
    </source>
</evidence>
<gene>
    <name evidence="10" type="ORF">JQS30_14930</name>
</gene>
<evidence type="ECO:0000256" key="4">
    <source>
        <dbReference type="ARBA" id="ARBA00022475"/>
    </source>
</evidence>
<keyword evidence="3" id="KW-0813">Transport</keyword>
<comment type="similarity">
    <text evidence="2">Belongs to the autoinducer-2 exporter (AI-2E) (TC 2.A.86) family.</text>
</comment>
<evidence type="ECO:0000313" key="10">
    <source>
        <dbReference type="EMBL" id="QSB05034.1"/>
    </source>
</evidence>
<dbReference type="PANTHER" id="PTHR21716:SF53">
    <property type="entry name" value="PERMEASE PERM-RELATED"/>
    <property type="match status" value="1"/>
</dbReference>
<keyword evidence="11" id="KW-1185">Reference proteome</keyword>
<feature type="transmembrane region" description="Helical" evidence="9">
    <location>
        <begin position="396"/>
        <end position="423"/>
    </location>
</feature>
<dbReference type="EMBL" id="CP070496">
    <property type="protein sequence ID" value="QSB05034.1"/>
    <property type="molecule type" value="Genomic_DNA"/>
</dbReference>
<sequence length="471" mass="50010">MRKAAAKARQMWVGVRTNPYTERMESARARRREHANPLAIDSKPDSEDETPATTGGGGDDGNDGNGRDPSFAEAMQPPERRHLADAMAIAAAWAWRIIVLAVAIIAVLYLFSLLAVVVIPVAVSFLLAALFQPIVGWLVRRGWNRSLAAAVVLVGGLTTVFAVFTFVVQQFIAGIPDFADQINAGITRLEEWLRSGPYGLEPDMIEGLLSDAGDEIQSWATDNASDIGGQALTIFGTAAGALVYFFTGFFLVLFCMFFFMRDGDKIWHFLTGLLPVPSRAPLRFAGLASWKSLVQFMRTTVVVALVDAIGIGLGLWILDIPLALPLATLVFLGGFIPIVGATVSGAVAVLVALVGTENGLINALLVLGLVLLVQQLESNVLQPLLMSRAVKLHPLAIVLAITVGGIQAGIVGALIAVPILAIINAGVRAVIAYNKAHSKSDPPPKAGSSDKPDDKPDLDPETMAAKPQGSL</sequence>
<dbReference type="InterPro" id="IPR002549">
    <property type="entry name" value="AI-2E-like"/>
</dbReference>
<feature type="transmembrane region" description="Helical" evidence="9">
    <location>
        <begin position="146"/>
        <end position="168"/>
    </location>
</feature>
<evidence type="ECO:0000256" key="7">
    <source>
        <dbReference type="ARBA" id="ARBA00023136"/>
    </source>
</evidence>
<comment type="subcellular location">
    <subcellularLocation>
        <location evidence="1">Cell membrane</location>
        <topology evidence="1">Multi-pass membrane protein</topology>
    </subcellularLocation>
</comment>
<feature type="transmembrane region" description="Helical" evidence="9">
    <location>
        <begin position="86"/>
        <end position="111"/>
    </location>
</feature>
<name>A0A895XI69_9ACTN</name>
<dbReference type="Pfam" id="PF01594">
    <property type="entry name" value="AI-2E_transport"/>
    <property type="match status" value="1"/>
</dbReference>
<proteinExistence type="inferred from homology"/>
<dbReference type="KEGG" id="nav:JQS30_14930"/>
<accession>A0A895XI69</accession>
<feature type="transmembrane region" description="Helical" evidence="9">
    <location>
        <begin position="360"/>
        <end position="376"/>
    </location>
</feature>